<name>A0A8S5R6T3_9VIRU</name>
<accession>A0A8S5R6T3</accession>
<protein>
    <submittedName>
        <fullName evidence="1">Uncharacterized protein</fullName>
    </submittedName>
</protein>
<organism evidence="1">
    <name type="scientific">virus sp. ctCsQ3</name>
    <dbReference type="NCBI Taxonomy" id="2826794"/>
    <lineage>
        <taxon>Viruses</taxon>
    </lineage>
</organism>
<proteinExistence type="predicted"/>
<dbReference type="EMBL" id="BK015823">
    <property type="protein sequence ID" value="DAE26874.1"/>
    <property type="molecule type" value="Genomic_DNA"/>
</dbReference>
<evidence type="ECO:0000313" key="1">
    <source>
        <dbReference type="EMBL" id="DAE26874.1"/>
    </source>
</evidence>
<sequence>MERDDFKKIIKLRCGLKDKKASNSIKTPYDGYLKEYITKLVKSQMEIDSLGIMLNGNLCLAYGGGWNVEEQRTDDYTLISGDYYNETCSTEEMKQRIAVLAAEIVDD</sequence>
<reference evidence="1" key="1">
    <citation type="journal article" date="2021" name="Proc. Natl. Acad. Sci. U.S.A.">
        <title>A Catalog of Tens of Thousands of Viruses from Human Metagenomes Reveals Hidden Associations with Chronic Diseases.</title>
        <authorList>
            <person name="Tisza M.J."/>
            <person name="Buck C.B."/>
        </authorList>
    </citation>
    <scope>NUCLEOTIDE SEQUENCE</scope>
    <source>
        <strain evidence="1">CtCsQ3</strain>
    </source>
</reference>